<reference evidence="7" key="1">
    <citation type="submission" date="2023-02" db="EMBL/GenBank/DDBJ databases">
        <title>Actinokineospora globicatena NBRC 15670.</title>
        <authorList>
            <person name="Ichikawa N."/>
            <person name="Sato H."/>
            <person name="Tonouchi N."/>
        </authorList>
    </citation>
    <scope>NUCLEOTIDE SEQUENCE</scope>
    <source>
        <strain evidence="7">NBRC 15670</strain>
    </source>
</reference>
<dbReference type="RefSeq" id="WP_285607304.1">
    <property type="nucleotide sequence ID" value="NZ_BSSD01000001.1"/>
</dbReference>
<dbReference type="CDD" id="cd02440">
    <property type="entry name" value="AdoMet_MTases"/>
    <property type="match status" value="1"/>
</dbReference>
<dbReference type="Gene3D" id="3.40.50.150">
    <property type="entry name" value="Vaccinia Virus protein VP39"/>
    <property type="match status" value="1"/>
</dbReference>
<protein>
    <recommendedName>
        <fullName evidence="6">Methyltransferase domain-containing protein</fullName>
    </recommendedName>
</protein>
<dbReference type="SUPFAM" id="SSF53335">
    <property type="entry name" value="S-adenosyl-L-methionine-dependent methyltransferases"/>
    <property type="match status" value="1"/>
</dbReference>
<dbReference type="AlphaFoldDB" id="A0A9W6QJN1"/>
<evidence type="ECO:0000256" key="5">
    <source>
        <dbReference type="ARBA" id="ARBA00047622"/>
    </source>
</evidence>
<comment type="pathway">
    <text evidence="4">Phospholipid metabolism.</text>
</comment>
<evidence type="ECO:0000259" key="6">
    <source>
        <dbReference type="Pfam" id="PF13649"/>
    </source>
</evidence>
<evidence type="ECO:0000256" key="3">
    <source>
        <dbReference type="ARBA" id="ARBA00022679"/>
    </source>
</evidence>
<comment type="caution">
    <text evidence="7">The sequence shown here is derived from an EMBL/GenBank/DDBJ whole genome shotgun (WGS) entry which is preliminary data.</text>
</comment>
<dbReference type="Pfam" id="PF13649">
    <property type="entry name" value="Methyltransf_25"/>
    <property type="match status" value="1"/>
</dbReference>
<dbReference type="Proteomes" id="UP001165042">
    <property type="component" value="Unassembled WGS sequence"/>
</dbReference>
<evidence type="ECO:0000313" key="8">
    <source>
        <dbReference type="Proteomes" id="UP001165042"/>
    </source>
</evidence>
<gene>
    <name evidence="7" type="ORF">Aglo03_06280</name>
</gene>
<keyword evidence="8" id="KW-1185">Reference proteome</keyword>
<dbReference type="InterPro" id="IPR041698">
    <property type="entry name" value="Methyltransf_25"/>
</dbReference>
<dbReference type="GO" id="GO:0032259">
    <property type="term" value="P:methylation"/>
    <property type="evidence" value="ECO:0007669"/>
    <property type="project" value="UniProtKB-KW"/>
</dbReference>
<dbReference type="PANTHER" id="PTHR44307:SF2">
    <property type="entry name" value="PHOSPHOETHANOLAMINE METHYLTRANSFERASE ISOFORM X1"/>
    <property type="match status" value="1"/>
</dbReference>
<evidence type="ECO:0000256" key="4">
    <source>
        <dbReference type="ARBA" id="ARBA00025707"/>
    </source>
</evidence>
<accession>A0A9W6QJN1</accession>
<feature type="domain" description="Methyltransferase" evidence="6">
    <location>
        <begin position="56"/>
        <end position="154"/>
    </location>
</feature>
<comment type="pathway">
    <text evidence="1">Lipid metabolism.</text>
</comment>
<dbReference type="PANTHER" id="PTHR44307">
    <property type="entry name" value="PHOSPHOETHANOLAMINE METHYLTRANSFERASE"/>
    <property type="match status" value="1"/>
</dbReference>
<proteinExistence type="predicted"/>
<keyword evidence="3" id="KW-0808">Transferase</keyword>
<organism evidence="7 8">
    <name type="scientific">Actinokineospora globicatena</name>
    <dbReference type="NCBI Taxonomy" id="103729"/>
    <lineage>
        <taxon>Bacteria</taxon>
        <taxon>Bacillati</taxon>
        <taxon>Actinomycetota</taxon>
        <taxon>Actinomycetes</taxon>
        <taxon>Pseudonocardiales</taxon>
        <taxon>Pseudonocardiaceae</taxon>
        <taxon>Actinokineospora</taxon>
    </lineage>
</organism>
<name>A0A9W6QJN1_9PSEU</name>
<dbReference type="InterPro" id="IPR029063">
    <property type="entry name" value="SAM-dependent_MTases_sf"/>
</dbReference>
<comment type="catalytic activity">
    <reaction evidence="5">
        <text>phosphoethanolamine + S-adenosyl-L-methionine = N-methylethanolamine phosphate + S-adenosyl-L-homocysteine + H(+)</text>
        <dbReference type="Rhea" id="RHEA:20365"/>
        <dbReference type="ChEBI" id="CHEBI:15378"/>
        <dbReference type="ChEBI" id="CHEBI:57781"/>
        <dbReference type="ChEBI" id="CHEBI:57856"/>
        <dbReference type="ChEBI" id="CHEBI:58190"/>
        <dbReference type="ChEBI" id="CHEBI:59789"/>
        <dbReference type="EC" id="2.1.1.103"/>
    </reaction>
    <physiologicalReaction direction="left-to-right" evidence="5">
        <dbReference type="Rhea" id="RHEA:20366"/>
    </physiologicalReaction>
</comment>
<sequence>MTTTGFEPARFKATQRANWNAMSGGWLSWRDKFERGAAPVSRHLIALAGLGPGQRVLDIGTGTGEPALTAAAVVGPTGHVTAIDLAEDMVAIAADRATKLDDTAAPVEVRQGDVETLDLPEAGYDAVLSRWGLMFAVDHIAAFRAVASVLRPGGTLAASVWGEPADAPMVSRGFRVLAQRLDLPTPPPGEPNPYSMADQEQTELELRAAGFTDIAITDFTAPFWLTDTSEYVEFYRVCSPPGLLTMIEKRYGSADDPETWAAIADSVADLRAPDGTIQLPSRTRIIRARR</sequence>
<evidence type="ECO:0000256" key="1">
    <source>
        <dbReference type="ARBA" id="ARBA00005189"/>
    </source>
</evidence>
<dbReference type="EMBL" id="BSSD01000001">
    <property type="protein sequence ID" value="GLW89812.1"/>
    <property type="molecule type" value="Genomic_DNA"/>
</dbReference>
<evidence type="ECO:0000256" key="2">
    <source>
        <dbReference type="ARBA" id="ARBA00022603"/>
    </source>
</evidence>
<dbReference type="GO" id="GO:0000234">
    <property type="term" value="F:phosphoethanolamine N-methyltransferase activity"/>
    <property type="evidence" value="ECO:0007669"/>
    <property type="project" value="UniProtKB-EC"/>
</dbReference>
<evidence type="ECO:0000313" key="7">
    <source>
        <dbReference type="EMBL" id="GLW89812.1"/>
    </source>
</evidence>
<keyword evidence="2" id="KW-0489">Methyltransferase</keyword>